<dbReference type="InterPro" id="IPR001036">
    <property type="entry name" value="Acrflvin-R"/>
</dbReference>
<protein>
    <submittedName>
        <fullName evidence="2">AcrB/AcrD/AcrF family protein</fullName>
    </submittedName>
</protein>
<dbReference type="InterPro" id="IPR027463">
    <property type="entry name" value="AcrB_DN_DC_subdom"/>
</dbReference>
<proteinExistence type="predicted"/>
<dbReference type="AlphaFoldDB" id="A0A5C1AVC4"/>
<accession>A0A5C1AVC4</accession>
<evidence type="ECO:0000313" key="2">
    <source>
        <dbReference type="EMBL" id="QEL20758.1"/>
    </source>
</evidence>
<dbReference type="Gene3D" id="3.30.70.1320">
    <property type="entry name" value="Multidrug efflux transporter AcrB pore domain like"/>
    <property type="match status" value="1"/>
</dbReference>
<dbReference type="SUPFAM" id="SSF82714">
    <property type="entry name" value="Multidrug efflux transporter AcrB TolC docking domain, DN and DC subdomains"/>
    <property type="match status" value="2"/>
</dbReference>
<dbReference type="Pfam" id="PF00873">
    <property type="entry name" value="ACR_tran"/>
    <property type="match status" value="2"/>
</dbReference>
<dbReference type="Proteomes" id="UP000324974">
    <property type="component" value="Chromosome"/>
</dbReference>
<dbReference type="Gene3D" id="3.30.2090.10">
    <property type="entry name" value="Multidrug efflux transporter AcrB TolC docking domain, DN and DC subdomains"/>
    <property type="match status" value="2"/>
</dbReference>
<dbReference type="OrthoDB" id="9757876at2"/>
<evidence type="ECO:0000256" key="1">
    <source>
        <dbReference type="SAM" id="SignalP"/>
    </source>
</evidence>
<evidence type="ECO:0000313" key="3">
    <source>
        <dbReference type="Proteomes" id="UP000324974"/>
    </source>
</evidence>
<dbReference type="GO" id="GO:0005886">
    <property type="term" value="C:plasma membrane"/>
    <property type="evidence" value="ECO:0007669"/>
    <property type="project" value="TreeGrafter"/>
</dbReference>
<dbReference type="PANTHER" id="PTHR32063">
    <property type="match status" value="1"/>
</dbReference>
<feature type="chain" id="PRO_5022871370" evidence="1">
    <location>
        <begin position="20"/>
        <end position="586"/>
    </location>
</feature>
<keyword evidence="3" id="KW-1185">Reference proteome</keyword>
<dbReference type="KEGG" id="lrs:PX52LOC_07870"/>
<dbReference type="Gene3D" id="3.30.70.1430">
    <property type="entry name" value="Multidrug efflux transporter AcrB pore domain"/>
    <property type="match status" value="2"/>
</dbReference>
<dbReference type="EMBL" id="CP042425">
    <property type="protein sequence ID" value="QEL20758.1"/>
    <property type="molecule type" value="Genomic_DNA"/>
</dbReference>
<organism evidence="2 3">
    <name type="scientific">Limnoglobus roseus</name>
    <dbReference type="NCBI Taxonomy" id="2598579"/>
    <lineage>
        <taxon>Bacteria</taxon>
        <taxon>Pseudomonadati</taxon>
        <taxon>Planctomycetota</taxon>
        <taxon>Planctomycetia</taxon>
        <taxon>Gemmatales</taxon>
        <taxon>Gemmataceae</taxon>
        <taxon>Limnoglobus</taxon>
    </lineage>
</organism>
<dbReference type="SUPFAM" id="SSF82693">
    <property type="entry name" value="Multidrug efflux transporter AcrB pore domain, PN1, PN2, PC1 and PC2 subdomains"/>
    <property type="match status" value="3"/>
</dbReference>
<dbReference type="GO" id="GO:0042910">
    <property type="term" value="F:xenobiotic transmembrane transporter activity"/>
    <property type="evidence" value="ECO:0007669"/>
    <property type="project" value="TreeGrafter"/>
</dbReference>
<keyword evidence="1" id="KW-0732">Signal</keyword>
<sequence length="586" mass="61785">MRPAISAVLVLACALPALAADPPAGVIRVTAVYPGADARTLDDTVIAPLFKQLVGVEGMTRIESEAQEDGTGTVTVYFEPKADLNFAQMAVQNRASLARPVIPAPCRKLGLSVRKLPASPTVFWVALTSADDKPDAAFLANYATIYLQNELCRVPGVVDVRVVGSGELGIRVLVKPDRLRAYNVSVGDVVEQLRRQNVEVAAGGAIGGRAVAASGRLTKPEEFADVILKATRDGEILRVKDVATVELGHATGESAGSGLAYVNGKPATLIAVTAWPAQVTADKLLKVDAADELPPGVRFDVVADPAADRRLEVEVRVPPGSSPEYTRTKATEATELIRGLPGKPHTVAFAKGRRSDAVTILIKLPAKGGPTVKDVNKALDALPNAAIRVGAVPPGGEAFPVRLALTGPLEGDDEALREVTDRFVARLLKEPGVAEPGVYPGPPEPHFAVNTDRDKCAQASVGLDDVFTTLQMSLGGVHATHTSVFGRMLPVTVRAAPESARFVEDLEMLFVRNATGEMVPLTKFTTLKKTLAPPAIVRVNGRRAVIVTAAPAAGQTPAEIAALCLKLAPEVLPKGYRVKDLTEPSR</sequence>
<gene>
    <name evidence="2" type="ORF">PX52LOC_07870</name>
</gene>
<dbReference type="RefSeq" id="WP_149115017.1">
    <property type="nucleotide sequence ID" value="NZ_CP042425.1"/>
</dbReference>
<dbReference type="Gene3D" id="3.30.70.1440">
    <property type="entry name" value="Multidrug efflux transporter AcrB pore domain"/>
    <property type="match status" value="1"/>
</dbReference>
<feature type="signal peptide" evidence="1">
    <location>
        <begin position="1"/>
        <end position="19"/>
    </location>
</feature>
<reference evidence="3" key="1">
    <citation type="submission" date="2019-08" db="EMBL/GenBank/DDBJ databases">
        <title>Limnoglobus roseus gen. nov., sp. nov., a novel freshwater planctomycete with a giant genome from the family Gemmataceae.</title>
        <authorList>
            <person name="Kulichevskaya I.S."/>
            <person name="Naumoff D.G."/>
            <person name="Miroshnikov K."/>
            <person name="Ivanova A."/>
            <person name="Philippov D.A."/>
            <person name="Hakobyan A."/>
            <person name="Rijpstra I.C."/>
            <person name="Sinninghe Damste J.S."/>
            <person name="Liesack W."/>
            <person name="Dedysh S.N."/>
        </authorList>
    </citation>
    <scope>NUCLEOTIDE SEQUENCE [LARGE SCALE GENOMIC DNA]</scope>
    <source>
        <strain evidence="3">PX52</strain>
    </source>
</reference>
<name>A0A5C1AVC4_9BACT</name>
<dbReference type="PANTHER" id="PTHR32063:SF24">
    <property type="entry name" value="CATION EFFLUX SYSTEM (ACRB_ACRD_ACRF FAMILY)"/>
    <property type="match status" value="1"/>
</dbReference>